<protein>
    <recommendedName>
        <fullName evidence="1">DDE-1 domain-containing protein</fullName>
    </recommendedName>
</protein>
<reference evidence="2 3" key="1">
    <citation type="submission" date="2016-03" db="EMBL/GenBank/DDBJ databases">
        <title>EvidentialGene: Evidence-directed Construction of Genes on Genomes.</title>
        <authorList>
            <person name="Gilbert D.G."/>
            <person name="Choi J.-H."/>
            <person name="Mockaitis K."/>
            <person name="Colbourne J."/>
            <person name="Pfrender M."/>
        </authorList>
    </citation>
    <scope>NUCLEOTIDE SEQUENCE [LARGE SCALE GENOMIC DNA]</scope>
    <source>
        <strain evidence="2 3">Xinb3</strain>
        <tissue evidence="2">Complete organism</tissue>
    </source>
</reference>
<comment type="caution">
    <text evidence="2">The sequence shown here is derived from an EMBL/GenBank/DDBJ whole genome shotgun (WGS) entry which is preliminary data.</text>
</comment>
<proteinExistence type="predicted"/>
<dbReference type="GO" id="GO:0003676">
    <property type="term" value="F:nucleic acid binding"/>
    <property type="evidence" value="ECO:0007669"/>
    <property type="project" value="InterPro"/>
</dbReference>
<keyword evidence="3" id="KW-1185">Reference proteome</keyword>
<dbReference type="Proteomes" id="UP000076858">
    <property type="component" value="Unassembled WGS sequence"/>
</dbReference>
<sequence>MKDVVPHGWLPLANQFGWMDESDFLLLFLKHLRSQITCSPTKPVLVFVDGHSSYVGYSVVMYCKEQGIILQTLPPHTSHGSQPLDRTCYGPFKRYLNQGHDEFMRKNPGKAVIIYDVPIISKLAIEKAFTEHNIKKGLYATGIFPHNRTAIPEKMYSLSKTSLPGTNLPVSEPTHSLLQTSSYVRDDVATLLPVLQQAATQYSLAVTVHGRILLTPVAPRRMAQPLRLQQLSPSSSSSSVPSTLITSQADYAVPHTRSTPVHCCNWIAMASNSANVVGPRQKRRRVQAELNNIVLAIASNSATRQSASTHREEVYAGSSAVTIGVDPSGGDSPDYTLADDTQSNKDFRETLKVTEFDYESDAVPVYSSCDECEVSSDDGSTPGEYDLLSGVTFDINGYAADDATPKQFTEKLASWAVNFRVKQNAIDNLLTEVLPAVPSYEELNLPKTCRTLLKTRKKTTLKMVEPGHYFHFGLVRGITFMLGRYGFHLKENMLKEFRFLVNTDGLPIAKASGSQVWPIQCRFFDSAMVNWPPFVLGIYHGNHKPKYANDYMEDFVNEVIQLQRSGFVHNGNLIKISVFGFTCDAPANAMIKCIKSHTAYESCPKCEVHGKWAGRVVLLETSAPARIHENFINKTQDGHHNGTSSILENLGIDMITSFAIDYMHCVCLGVVRKLLWLWIRGPLRTRIGRQNIDRISALLVGIANFIPCDFARKPRSLNELPRWKATELRQFLLYTGPAVLKEIFKGKPLQDFYDNFMLLHTGIKILSLPHLCQDPVLNNYAKELLIAFVQHCKIIYGEWFISYSVHCLIHLADDVIKFGHLDNFSTFPFENNMKKIKAMIRKNERPLIQIVRRIFEEETNVTSSCQTSTEKTVLKKKHTGGPILSTGGRQFKVLHYNSMILKCDDVNSYVILQDETVVKISNIIERNNNVTIIGQKFYNRGKSDLFSTPLQSSKLGIYSMENSSLSCQNGWPISAIKCKAVCFPYSAKNEKAVFPLMRKEN</sequence>
<evidence type="ECO:0000259" key="1">
    <source>
        <dbReference type="Pfam" id="PF03184"/>
    </source>
</evidence>
<dbReference type="PANTHER" id="PTHR33053">
    <property type="entry name" value="PROTEIN, PUTATIVE-RELATED"/>
    <property type="match status" value="1"/>
</dbReference>
<dbReference type="EMBL" id="LRGB01001848">
    <property type="protein sequence ID" value="KZS10317.1"/>
    <property type="molecule type" value="Genomic_DNA"/>
</dbReference>
<name>A0A164TB79_9CRUS</name>
<dbReference type="PANTHER" id="PTHR33053:SF24">
    <property type="entry name" value="TRANSPOSASE DOMAIN-CONTAINING PROTEIN"/>
    <property type="match status" value="1"/>
</dbReference>
<dbReference type="AlphaFoldDB" id="A0A164TB79"/>
<evidence type="ECO:0000313" key="3">
    <source>
        <dbReference type="Proteomes" id="UP000076858"/>
    </source>
</evidence>
<accession>A0A164TB79</accession>
<dbReference type="STRING" id="35525.A0A164TB79"/>
<evidence type="ECO:0000313" key="2">
    <source>
        <dbReference type="EMBL" id="KZS10317.1"/>
    </source>
</evidence>
<dbReference type="Pfam" id="PF03184">
    <property type="entry name" value="DDE_1"/>
    <property type="match status" value="1"/>
</dbReference>
<dbReference type="InterPro" id="IPR004875">
    <property type="entry name" value="DDE_SF_endonuclease_dom"/>
</dbReference>
<gene>
    <name evidence="2" type="ORF">APZ42_025234</name>
</gene>
<feature type="domain" description="DDE-1" evidence="1">
    <location>
        <begin position="13"/>
        <end position="97"/>
    </location>
</feature>
<dbReference type="OrthoDB" id="6359149at2759"/>
<organism evidence="2 3">
    <name type="scientific">Daphnia magna</name>
    <dbReference type="NCBI Taxonomy" id="35525"/>
    <lineage>
        <taxon>Eukaryota</taxon>
        <taxon>Metazoa</taxon>
        <taxon>Ecdysozoa</taxon>
        <taxon>Arthropoda</taxon>
        <taxon>Crustacea</taxon>
        <taxon>Branchiopoda</taxon>
        <taxon>Diplostraca</taxon>
        <taxon>Cladocera</taxon>
        <taxon>Anomopoda</taxon>
        <taxon>Daphniidae</taxon>
        <taxon>Daphnia</taxon>
    </lineage>
</organism>